<organism evidence="10 11">
    <name type="scientific">Panacibacter microcysteis</name>
    <dbReference type="NCBI Taxonomy" id="2793269"/>
    <lineage>
        <taxon>Bacteria</taxon>
        <taxon>Pseudomonadati</taxon>
        <taxon>Bacteroidota</taxon>
        <taxon>Chitinophagia</taxon>
        <taxon>Chitinophagales</taxon>
        <taxon>Chitinophagaceae</taxon>
        <taxon>Panacibacter</taxon>
    </lineage>
</organism>
<feature type="domain" description="Formyl transferase N-terminal" evidence="9">
    <location>
        <begin position="8"/>
        <end position="185"/>
    </location>
</feature>
<dbReference type="InterPro" id="IPR036477">
    <property type="entry name" value="Formyl_transf_N_sf"/>
</dbReference>
<evidence type="ECO:0000256" key="8">
    <source>
        <dbReference type="ARBA" id="ARBA00047664"/>
    </source>
</evidence>
<keyword evidence="4" id="KW-0658">Purine biosynthesis</keyword>
<comment type="catalytic activity">
    <reaction evidence="8">
        <text>N(1)-(5-phospho-beta-D-ribosyl)glycinamide + (6R)-10-formyltetrahydrofolate = N(2)-formyl-N(1)-(5-phospho-beta-D-ribosyl)glycinamide + (6S)-5,6,7,8-tetrahydrofolate + H(+)</text>
        <dbReference type="Rhea" id="RHEA:15053"/>
        <dbReference type="ChEBI" id="CHEBI:15378"/>
        <dbReference type="ChEBI" id="CHEBI:57453"/>
        <dbReference type="ChEBI" id="CHEBI:143788"/>
        <dbReference type="ChEBI" id="CHEBI:147286"/>
        <dbReference type="ChEBI" id="CHEBI:195366"/>
        <dbReference type="EC" id="2.1.2.2"/>
    </reaction>
</comment>
<dbReference type="GO" id="GO:0005829">
    <property type="term" value="C:cytosol"/>
    <property type="evidence" value="ECO:0007669"/>
    <property type="project" value="TreeGrafter"/>
</dbReference>
<accession>A0A931GTU2</accession>
<dbReference type="AlphaFoldDB" id="A0A931GTU2"/>
<protein>
    <recommendedName>
        <fullName evidence="2">phosphoribosylglycinamide formyltransferase 1</fullName>
        <ecNumber evidence="2">2.1.2.2</ecNumber>
    </recommendedName>
    <alternativeName>
        <fullName evidence="7">5'-phosphoribosylglycinamide transformylase</fullName>
    </alternativeName>
    <alternativeName>
        <fullName evidence="6">GAR transformylase</fullName>
    </alternativeName>
</protein>
<dbReference type="InterPro" id="IPR001555">
    <property type="entry name" value="GART_AS"/>
</dbReference>
<dbReference type="InterPro" id="IPR004607">
    <property type="entry name" value="GART"/>
</dbReference>
<keyword evidence="3" id="KW-0808">Transferase</keyword>
<dbReference type="PROSITE" id="PS00373">
    <property type="entry name" value="GART"/>
    <property type="match status" value="1"/>
</dbReference>
<dbReference type="PANTHER" id="PTHR43369">
    <property type="entry name" value="PHOSPHORIBOSYLGLYCINAMIDE FORMYLTRANSFERASE"/>
    <property type="match status" value="1"/>
</dbReference>
<gene>
    <name evidence="10" type="ORF">I5907_06830</name>
</gene>
<name>A0A931GTU2_9BACT</name>
<dbReference type="CDD" id="cd08645">
    <property type="entry name" value="FMT_core_GART"/>
    <property type="match status" value="1"/>
</dbReference>
<dbReference type="Proteomes" id="UP000628448">
    <property type="component" value="Unassembled WGS sequence"/>
</dbReference>
<evidence type="ECO:0000256" key="6">
    <source>
        <dbReference type="ARBA" id="ARBA00041324"/>
    </source>
</evidence>
<evidence type="ECO:0000259" key="9">
    <source>
        <dbReference type="Pfam" id="PF00551"/>
    </source>
</evidence>
<comment type="similarity">
    <text evidence="5">Belongs to the GART family.</text>
</comment>
<dbReference type="GO" id="GO:0006189">
    <property type="term" value="P:'de novo' IMP biosynthetic process"/>
    <property type="evidence" value="ECO:0007669"/>
    <property type="project" value="InterPro"/>
</dbReference>
<dbReference type="EMBL" id="JADWYR010000001">
    <property type="protein sequence ID" value="MBG9375941.1"/>
    <property type="molecule type" value="Genomic_DNA"/>
</dbReference>
<reference evidence="10" key="1">
    <citation type="submission" date="2020-11" db="EMBL/GenBank/DDBJ databases">
        <title>Bacterial whole genome sequence for Panacibacter sp. DH6.</title>
        <authorList>
            <person name="Le V."/>
            <person name="Ko S."/>
            <person name="Ahn C.-Y."/>
            <person name="Oh H.-M."/>
        </authorList>
    </citation>
    <scope>NUCLEOTIDE SEQUENCE</scope>
    <source>
        <strain evidence="10">DH6</strain>
    </source>
</reference>
<dbReference type="Pfam" id="PF00551">
    <property type="entry name" value="Formyl_trans_N"/>
    <property type="match status" value="1"/>
</dbReference>
<dbReference type="InterPro" id="IPR002376">
    <property type="entry name" value="Formyl_transf_N"/>
</dbReference>
<evidence type="ECO:0000313" key="11">
    <source>
        <dbReference type="Proteomes" id="UP000628448"/>
    </source>
</evidence>
<dbReference type="GO" id="GO:0004644">
    <property type="term" value="F:phosphoribosylglycinamide formyltransferase activity"/>
    <property type="evidence" value="ECO:0007669"/>
    <property type="project" value="UniProtKB-EC"/>
</dbReference>
<evidence type="ECO:0000313" key="10">
    <source>
        <dbReference type="EMBL" id="MBG9375941.1"/>
    </source>
</evidence>
<evidence type="ECO:0000256" key="4">
    <source>
        <dbReference type="ARBA" id="ARBA00022755"/>
    </source>
</evidence>
<keyword evidence="11" id="KW-1185">Reference proteome</keyword>
<evidence type="ECO:0000256" key="5">
    <source>
        <dbReference type="ARBA" id="ARBA00038440"/>
    </source>
</evidence>
<dbReference type="EC" id="2.1.2.2" evidence="2"/>
<comment type="pathway">
    <text evidence="1">Purine metabolism; IMP biosynthesis via de novo pathway; N(2)-formyl-N(1)-(5-phospho-D-ribosyl)glycinamide from N(1)-(5-phospho-D-ribosyl)glycinamide (10-formyl THF route): step 1/1.</text>
</comment>
<evidence type="ECO:0000256" key="7">
    <source>
        <dbReference type="ARBA" id="ARBA00041682"/>
    </source>
</evidence>
<comment type="caution">
    <text evidence="10">The sequence shown here is derived from an EMBL/GenBank/DDBJ whole genome shotgun (WGS) entry which is preliminary data.</text>
</comment>
<dbReference type="PANTHER" id="PTHR43369:SF2">
    <property type="entry name" value="PHOSPHORIBOSYLGLYCINAMIDE FORMYLTRANSFERASE"/>
    <property type="match status" value="1"/>
</dbReference>
<proteinExistence type="inferred from homology"/>
<dbReference type="SUPFAM" id="SSF53328">
    <property type="entry name" value="Formyltransferase"/>
    <property type="match status" value="1"/>
</dbReference>
<sequence length="199" mass="21983">MSSNKVHLAIFASGAGSNAKKIIGHFNHHPGITVSLIVCNKPGAGVLKIAADHNIPFLTIEKETFFRGNAYIDELRAYNINFIVLAGFLWKIPEKLIKAYQGNIINIHPALLPKYGGKGMYGSFVHEAVIRDKETQSGITIHFVDELYDHGDHILQVTCPVYPSDTPALLAQRIHALEHEYFPATVEKVVMEKKNAGAL</sequence>
<evidence type="ECO:0000256" key="1">
    <source>
        <dbReference type="ARBA" id="ARBA00005054"/>
    </source>
</evidence>
<dbReference type="Gene3D" id="3.40.50.170">
    <property type="entry name" value="Formyl transferase, N-terminal domain"/>
    <property type="match status" value="1"/>
</dbReference>
<evidence type="ECO:0000256" key="3">
    <source>
        <dbReference type="ARBA" id="ARBA00022679"/>
    </source>
</evidence>
<evidence type="ECO:0000256" key="2">
    <source>
        <dbReference type="ARBA" id="ARBA00012254"/>
    </source>
</evidence>
<dbReference type="RefSeq" id="WP_196989966.1">
    <property type="nucleotide sequence ID" value="NZ_JADWYR010000001.1"/>
</dbReference>